<feature type="transmembrane region" description="Helical" evidence="1">
    <location>
        <begin position="106"/>
        <end position="125"/>
    </location>
</feature>
<evidence type="ECO:0000313" key="3">
    <source>
        <dbReference type="Proteomes" id="UP000642284"/>
    </source>
</evidence>
<accession>A0ABR7SQJ8</accession>
<dbReference type="RefSeq" id="WP_187818088.1">
    <property type="nucleotide sequence ID" value="NZ_JACTVJ010000020.1"/>
</dbReference>
<sequence length="126" mass="13738">MLTEHFTSTHWWLAAAVAGLALATAMATMVEGRRTKLTAAATVVAVTALFTWVGGADDGERQALQLYILAALALALLRLLHAPWIRRQKELKRAGEPMEELTRKQTWLFVASLIGVIAALAFVLGR</sequence>
<proteinExistence type="predicted"/>
<keyword evidence="1" id="KW-1133">Transmembrane helix</keyword>
<organism evidence="2 3">
    <name type="scientific">Streptomyces polyasparticus</name>
    <dbReference type="NCBI Taxonomy" id="2767826"/>
    <lineage>
        <taxon>Bacteria</taxon>
        <taxon>Bacillati</taxon>
        <taxon>Actinomycetota</taxon>
        <taxon>Actinomycetes</taxon>
        <taxon>Kitasatosporales</taxon>
        <taxon>Streptomycetaceae</taxon>
        <taxon>Streptomyces</taxon>
    </lineage>
</organism>
<evidence type="ECO:0000313" key="2">
    <source>
        <dbReference type="EMBL" id="MBC9717649.1"/>
    </source>
</evidence>
<keyword evidence="1" id="KW-0812">Transmembrane</keyword>
<name>A0ABR7SQJ8_9ACTN</name>
<comment type="caution">
    <text evidence="2">The sequence shown here is derived from an EMBL/GenBank/DDBJ whole genome shotgun (WGS) entry which is preliminary data.</text>
</comment>
<feature type="transmembrane region" description="Helical" evidence="1">
    <location>
        <begin position="66"/>
        <end position="85"/>
    </location>
</feature>
<keyword evidence="1" id="KW-0472">Membrane</keyword>
<feature type="transmembrane region" description="Helical" evidence="1">
    <location>
        <begin position="37"/>
        <end position="54"/>
    </location>
</feature>
<keyword evidence="3" id="KW-1185">Reference proteome</keyword>
<evidence type="ECO:0008006" key="4">
    <source>
        <dbReference type="Google" id="ProtNLM"/>
    </source>
</evidence>
<reference evidence="2 3" key="1">
    <citation type="submission" date="2020-08" db="EMBL/GenBank/DDBJ databases">
        <title>Genemic of Streptomyces polyaspartic.</title>
        <authorList>
            <person name="Liu W."/>
        </authorList>
    </citation>
    <scope>NUCLEOTIDE SEQUENCE [LARGE SCALE GENOMIC DNA]</scope>
    <source>
        <strain evidence="2 3">TRM66268-LWL</strain>
    </source>
</reference>
<feature type="transmembrane region" description="Helical" evidence="1">
    <location>
        <begin position="12"/>
        <end position="30"/>
    </location>
</feature>
<gene>
    <name evidence="2" type="ORF">H9Y04_34470</name>
</gene>
<protein>
    <recommendedName>
        <fullName evidence="4">Integral membrane protein</fullName>
    </recommendedName>
</protein>
<dbReference type="EMBL" id="JACTVJ010000020">
    <property type="protein sequence ID" value="MBC9717649.1"/>
    <property type="molecule type" value="Genomic_DNA"/>
</dbReference>
<dbReference type="Proteomes" id="UP000642284">
    <property type="component" value="Unassembled WGS sequence"/>
</dbReference>
<evidence type="ECO:0000256" key="1">
    <source>
        <dbReference type="SAM" id="Phobius"/>
    </source>
</evidence>